<proteinExistence type="predicted"/>
<dbReference type="OrthoDB" id="8298850at2759"/>
<accession>A0A226F6V5</accession>
<feature type="transmembrane region" description="Helical" evidence="2">
    <location>
        <begin position="262"/>
        <end position="283"/>
    </location>
</feature>
<feature type="transmembrane region" description="Helical" evidence="2">
    <location>
        <begin position="457"/>
        <end position="476"/>
    </location>
</feature>
<feature type="region of interest" description="Disordered" evidence="1">
    <location>
        <begin position="1"/>
        <end position="21"/>
    </location>
</feature>
<comment type="caution">
    <text evidence="3">The sequence shown here is derived from an EMBL/GenBank/DDBJ whole genome shotgun (WGS) entry which is preliminary data.</text>
</comment>
<name>A0A226F6V5_FOLCA</name>
<dbReference type="AlphaFoldDB" id="A0A226F6V5"/>
<evidence type="ECO:0000313" key="3">
    <source>
        <dbReference type="EMBL" id="OXA65184.1"/>
    </source>
</evidence>
<dbReference type="Proteomes" id="UP000198287">
    <property type="component" value="Unassembled WGS sequence"/>
</dbReference>
<keyword evidence="4" id="KW-1185">Reference proteome</keyword>
<evidence type="ECO:0008006" key="5">
    <source>
        <dbReference type="Google" id="ProtNLM"/>
    </source>
</evidence>
<evidence type="ECO:0000313" key="4">
    <source>
        <dbReference type="Proteomes" id="UP000198287"/>
    </source>
</evidence>
<dbReference type="EMBL" id="LNIX01000001">
    <property type="protein sequence ID" value="OXA65184.1"/>
    <property type="molecule type" value="Genomic_DNA"/>
</dbReference>
<feature type="transmembrane region" description="Helical" evidence="2">
    <location>
        <begin position="200"/>
        <end position="221"/>
    </location>
</feature>
<evidence type="ECO:0000256" key="1">
    <source>
        <dbReference type="SAM" id="MobiDB-lite"/>
    </source>
</evidence>
<sequence>MPNDDLAQHTQHQQNIKDNETRVDAYRENIILENTEEAIIAFINKLPEQYIQKIAFHPRIINAREQGNGSLGYDMETNKAEKDVGTDGNVVEQTLLLDQIAIKNGGQVQTPTKQSFHTNGALYPLRILQLCGFFPISIYRRDTLSLTLRYSSWYRSPAAIWLIALILSSIGPMVAALFLAVNRFKTSISGFVNQGRNTFLVLNVTWGAGSVICPLISRISLLQDRKRLISFWEQFCKLCGKFKKFTNFRRGRKHAKNLKLRWALHFVTQLVNSSVESWIYISYGLKGAGAWDGIGLLGSLQDWAFSINAILSCFAFHGMIYFVTSYEFLLDELLLELKSEKENYHDKISNLVKDYISLDENVSEFSEMFATFLNAQVFHSFVSASGLEQKSKKFCKMVKYSGSDDDKVMGIKAKIALARWSEIEEACKFKVEDQSSLRVTLEPLSIANSVLTLNLKLFASMIAGISTYLVVIVQFHSGDPS</sequence>
<gene>
    <name evidence="3" type="ORF">Fcan01_01138</name>
</gene>
<reference evidence="3 4" key="1">
    <citation type="submission" date="2015-12" db="EMBL/GenBank/DDBJ databases">
        <title>The genome of Folsomia candida.</title>
        <authorList>
            <person name="Faddeeva A."/>
            <person name="Derks M.F."/>
            <person name="Anvar Y."/>
            <person name="Smit S."/>
            <person name="Van Straalen N."/>
            <person name="Roelofs D."/>
        </authorList>
    </citation>
    <scope>NUCLEOTIDE SEQUENCE [LARGE SCALE GENOMIC DNA]</scope>
    <source>
        <strain evidence="3 4">VU population</strain>
        <tissue evidence="3">Whole body</tissue>
    </source>
</reference>
<feature type="transmembrane region" description="Helical" evidence="2">
    <location>
        <begin position="303"/>
        <end position="323"/>
    </location>
</feature>
<protein>
    <recommendedName>
        <fullName evidence="5">Gustatory receptor</fullName>
    </recommendedName>
</protein>
<keyword evidence="2" id="KW-1133">Transmembrane helix</keyword>
<organism evidence="3 4">
    <name type="scientific">Folsomia candida</name>
    <name type="common">Springtail</name>
    <dbReference type="NCBI Taxonomy" id="158441"/>
    <lineage>
        <taxon>Eukaryota</taxon>
        <taxon>Metazoa</taxon>
        <taxon>Ecdysozoa</taxon>
        <taxon>Arthropoda</taxon>
        <taxon>Hexapoda</taxon>
        <taxon>Collembola</taxon>
        <taxon>Entomobryomorpha</taxon>
        <taxon>Isotomoidea</taxon>
        <taxon>Isotomidae</taxon>
        <taxon>Proisotominae</taxon>
        <taxon>Folsomia</taxon>
    </lineage>
</organism>
<feature type="transmembrane region" description="Helical" evidence="2">
    <location>
        <begin position="159"/>
        <end position="180"/>
    </location>
</feature>
<keyword evidence="2" id="KW-0472">Membrane</keyword>
<evidence type="ECO:0000256" key="2">
    <source>
        <dbReference type="SAM" id="Phobius"/>
    </source>
</evidence>
<keyword evidence="2" id="KW-0812">Transmembrane</keyword>